<dbReference type="KEGG" id="daur:Daura_07880"/>
<accession>A0A9Q9MGX0</accession>
<feature type="domain" description="DUF2786" evidence="2">
    <location>
        <begin position="1"/>
        <end position="40"/>
    </location>
</feature>
<protein>
    <submittedName>
        <fullName evidence="3">DUF2786 domain-containing protein</fullName>
    </submittedName>
</protein>
<feature type="region of interest" description="Disordered" evidence="1">
    <location>
        <begin position="198"/>
        <end position="235"/>
    </location>
</feature>
<dbReference type="OrthoDB" id="5145833at2"/>
<evidence type="ECO:0000313" key="3">
    <source>
        <dbReference type="EMBL" id="UWZ56094.1"/>
    </source>
</evidence>
<gene>
    <name evidence="3" type="ORF">Daura_07880</name>
</gene>
<evidence type="ECO:0000256" key="1">
    <source>
        <dbReference type="SAM" id="MobiDB-lite"/>
    </source>
</evidence>
<dbReference type="Pfam" id="PF10979">
    <property type="entry name" value="DUF2786"/>
    <property type="match status" value="1"/>
</dbReference>
<reference evidence="3" key="1">
    <citation type="submission" date="2021-04" db="EMBL/GenBank/DDBJ databases">
        <title>Dactylosporangium aurantiacum NRRL B-8018 full assembly.</title>
        <authorList>
            <person name="Hartkoorn R.C."/>
            <person name="Beaudoing E."/>
            <person name="Hot D."/>
        </authorList>
    </citation>
    <scope>NUCLEOTIDE SEQUENCE</scope>
    <source>
        <strain evidence="3">NRRL B-8018</strain>
    </source>
</reference>
<dbReference type="RefSeq" id="WP_033357849.1">
    <property type="nucleotide sequence ID" value="NZ_CP073767.1"/>
</dbReference>
<proteinExistence type="predicted"/>
<evidence type="ECO:0000313" key="4">
    <source>
        <dbReference type="Proteomes" id="UP001058003"/>
    </source>
</evidence>
<dbReference type="EMBL" id="CP073767">
    <property type="protein sequence ID" value="UWZ56094.1"/>
    <property type="molecule type" value="Genomic_DNA"/>
</dbReference>
<keyword evidence="4" id="KW-1185">Reference proteome</keyword>
<organism evidence="3 4">
    <name type="scientific">Dactylosporangium aurantiacum</name>
    <dbReference type="NCBI Taxonomy" id="35754"/>
    <lineage>
        <taxon>Bacteria</taxon>
        <taxon>Bacillati</taxon>
        <taxon>Actinomycetota</taxon>
        <taxon>Actinomycetes</taxon>
        <taxon>Micromonosporales</taxon>
        <taxon>Micromonosporaceae</taxon>
        <taxon>Dactylosporangium</taxon>
    </lineage>
</organism>
<dbReference type="AlphaFoldDB" id="A0A9Q9MGX0"/>
<dbReference type="InterPro" id="IPR024498">
    <property type="entry name" value="DUF2786"/>
</dbReference>
<name>A0A9Q9MGX0_9ACTN</name>
<dbReference type="Proteomes" id="UP001058003">
    <property type="component" value="Chromosome"/>
</dbReference>
<sequence>MLEKVRKLLAKAEDPACTREEAEALTAKAAELIGKYGIDQALLAATEGERPQAVGNRLVELQPPYLREKAHLLHVVATSLRCRSVRLQHRTRDGLRISMHLFGFESDVAGVELLFASLLVQAARGVLTEPVPPGEQVAAWRRSWLIGFSSAVAHRFAEADRRSRAATPDQPGMALVLADRGRAVDVAVDEQYPDLRTARPRRLTGGGFDAGNAAGQRADLGSPRVPTAARQPLPG</sequence>
<evidence type="ECO:0000259" key="2">
    <source>
        <dbReference type="Pfam" id="PF10979"/>
    </source>
</evidence>